<keyword evidence="3" id="KW-0862">Zinc</keyword>
<evidence type="ECO:0000256" key="4">
    <source>
        <dbReference type="SAM" id="MobiDB-lite"/>
    </source>
</evidence>
<feature type="compositionally biased region" description="Basic and acidic residues" evidence="4">
    <location>
        <begin position="571"/>
        <end position="589"/>
    </location>
</feature>
<keyword evidence="1" id="KW-0479">Metal-binding</keyword>
<evidence type="ECO:0000313" key="6">
    <source>
        <dbReference type="EMBL" id="KAL0063610.1"/>
    </source>
</evidence>
<accession>A0ABR2ZQL8</accession>
<feature type="domain" description="PHD-type" evidence="5">
    <location>
        <begin position="180"/>
        <end position="219"/>
    </location>
</feature>
<dbReference type="InterPro" id="IPR019787">
    <property type="entry name" value="Znf_PHD-finger"/>
</dbReference>
<sequence length="589" mass="67506">MKESGGITKGLGGWNIALSRGYQRYQTTTVIYKLCGGHTAQQWFWDRQRKVLQSELGVNLSAFNFKEFKSQPVMDREGFSEVPPEKMPWVPEAFWGHSHNYCEYTSSPLQELTTHQFWPDPVIPVADSDNDKDLEGDLDSVENLLWQSADSHADDRPLCSPPPLSDSHENGDGNYQLIRQDAIQCMGCEKYSHVACLPYPYREQESESKLESSFICQRCTEGDFSRVKPTKESVGRLDLISKTRQHLRCGKSVLVADRSNWRYPARLVYPETTSKWKIKWWSGNQVSDDAKHTPGTYEVVPSSRIIDALYGDVKGRRSVRLGRWTTSPETLANGEKARQAQNDIVEDPGKSLPYTEEVHRVLLPHQNRLTHLIFNRSKLKSADFPTLAFLRRYHLTVVPYTGGLSPEVRSQIMNWIYKQIPGVREALPAWTTDGSLQDAFLLWIADRDQVKFMGLPEYPSNKSMQDRFIRDQAWTTLKQSTSQHDKEPEHDGVNVNLESLSQLETDMFDMSKVVGHAGNCQWGLDVGINQDGWSPYIHYSYGDVDRSRDDEEETKPGRCFEQDPYTIRWRAAKEQQDKADVKSGDPQKR</sequence>
<dbReference type="SUPFAM" id="SSF57903">
    <property type="entry name" value="FYVE/PHD zinc finger"/>
    <property type="match status" value="1"/>
</dbReference>
<dbReference type="InterPro" id="IPR013083">
    <property type="entry name" value="Znf_RING/FYVE/PHD"/>
</dbReference>
<dbReference type="Gene3D" id="3.30.40.10">
    <property type="entry name" value="Zinc/RING finger domain, C3HC4 (zinc finger)"/>
    <property type="match status" value="1"/>
</dbReference>
<gene>
    <name evidence="6" type="ORF">AAF712_009467</name>
</gene>
<evidence type="ECO:0000256" key="2">
    <source>
        <dbReference type="ARBA" id="ARBA00022771"/>
    </source>
</evidence>
<protein>
    <recommendedName>
        <fullName evidence="5">PHD-type domain-containing protein</fullName>
    </recommendedName>
</protein>
<evidence type="ECO:0000256" key="1">
    <source>
        <dbReference type="ARBA" id="ARBA00022723"/>
    </source>
</evidence>
<dbReference type="InterPro" id="IPR011011">
    <property type="entry name" value="Znf_FYVE_PHD"/>
</dbReference>
<keyword evidence="7" id="KW-1185">Reference proteome</keyword>
<keyword evidence="2" id="KW-0863">Zinc-finger</keyword>
<dbReference type="Pfam" id="PF00628">
    <property type="entry name" value="PHD"/>
    <property type="match status" value="1"/>
</dbReference>
<feature type="compositionally biased region" description="Basic and acidic residues" evidence="4">
    <location>
        <begin position="545"/>
        <end position="561"/>
    </location>
</feature>
<feature type="region of interest" description="Disordered" evidence="4">
    <location>
        <begin position="152"/>
        <end position="171"/>
    </location>
</feature>
<organism evidence="6 7">
    <name type="scientific">Marasmius tenuissimus</name>
    <dbReference type="NCBI Taxonomy" id="585030"/>
    <lineage>
        <taxon>Eukaryota</taxon>
        <taxon>Fungi</taxon>
        <taxon>Dikarya</taxon>
        <taxon>Basidiomycota</taxon>
        <taxon>Agaricomycotina</taxon>
        <taxon>Agaricomycetes</taxon>
        <taxon>Agaricomycetidae</taxon>
        <taxon>Agaricales</taxon>
        <taxon>Marasmiineae</taxon>
        <taxon>Marasmiaceae</taxon>
        <taxon>Marasmius</taxon>
    </lineage>
</organism>
<comment type="caution">
    <text evidence="6">The sequence shown here is derived from an EMBL/GenBank/DDBJ whole genome shotgun (WGS) entry which is preliminary data.</text>
</comment>
<name>A0ABR2ZQL8_9AGAR</name>
<evidence type="ECO:0000256" key="3">
    <source>
        <dbReference type="ARBA" id="ARBA00022833"/>
    </source>
</evidence>
<proteinExistence type="predicted"/>
<dbReference type="Proteomes" id="UP001437256">
    <property type="component" value="Unassembled WGS sequence"/>
</dbReference>
<reference evidence="6 7" key="1">
    <citation type="submission" date="2024-05" db="EMBL/GenBank/DDBJ databases">
        <title>A draft genome resource for the thread blight pathogen Marasmius tenuissimus strain MS-2.</title>
        <authorList>
            <person name="Yulfo-Soto G.E."/>
            <person name="Baruah I.K."/>
            <person name="Amoako-Attah I."/>
            <person name="Bukari Y."/>
            <person name="Meinhardt L.W."/>
            <person name="Bailey B.A."/>
            <person name="Cohen S.P."/>
        </authorList>
    </citation>
    <scope>NUCLEOTIDE SEQUENCE [LARGE SCALE GENOMIC DNA]</scope>
    <source>
        <strain evidence="6 7">MS-2</strain>
    </source>
</reference>
<evidence type="ECO:0000259" key="5">
    <source>
        <dbReference type="Pfam" id="PF00628"/>
    </source>
</evidence>
<evidence type="ECO:0000313" key="7">
    <source>
        <dbReference type="Proteomes" id="UP001437256"/>
    </source>
</evidence>
<dbReference type="EMBL" id="JBBXMP010000077">
    <property type="protein sequence ID" value="KAL0063610.1"/>
    <property type="molecule type" value="Genomic_DNA"/>
</dbReference>
<feature type="region of interest" description="Disordered" evidence="4">
    <location>
        <begin position="545"/>
        <end position="589"/>
    </location>
</feature>